<reference evidence="2 3" key="1">
    <citation type="submission" date="2015-10" db="EMBL/GenBank/DDBJ databases">
        <title>The utility of whole genome sequencing in characterizing Acinetobacter epidemiology and analyzing hospital outbreaks.</title>
        <authorList>
            <person name="Ozer E.A."/>
            <person name="Fitzpatrick M.A."/>
            <person name="Hauser A.R."/>
        </authorList>
    </citation>
    <scope>NUCLEOTIDE SEQUENCE [LARGE SCALE GENOMIC DNA]</scope>
    <source>
        <strain evidence="2 3">ABBL072</strain>
    </source>
</reference>
<evidence type="ECO:0000313" key="2">
    <source>
        <dbReference type="EMBL" id="KQE03570.1"/>
    </source>
</evidence>
<organism evidence="2 3">
    <name type="scientific">Acinetobacter baumannii</name>
    <dbReference type="NCBI Taxonomy" id="470"/>
    <lineage>
        <taxon>Bacteria</taxon>
        <taxon>Pseudomonadati</taxon>
        <taxon>Pseudomonadota</taxon>
        <taxon>Gammaproteobacteria</taxon>
        <taxon>Moraxellales</taxon>
        <taxon>Moraxellaceae</taxon>
        <taxon>Acinetobacter</taxon>
        <taxon>Acinetobacter calcoaceticus/baumannii complex</taxon>
    </lineage>
</organism>
<dbReference type="SUPFAM" id="SSF52540">
    <property type="entry name" value="P-loop containing nucleoside triphosphate hydrolases"/>
    <property type="match status" value="1"/>
</dbReference>
<keyword evidence="2" id="KW-0547">Nucleotide-binding</keyword>
<dbReference type="GO" id="GO:0006260">
    <property type="term" value="P:DNA replication"/>
    <property type="evidence" value="ECO:0007669"/>
    <property type="project" value="InterPro"/>
</dbReference>
<proteinExistence type="predicted"/>
<keyword evidence="2" id="KW-0347">Helicase</keyword>
<dbReference type="AlphaFoldDB" id="A0AAP1A9W8"/>
<evidence type="ECO:0000259" key="1">
    <source>
        <dbReference type="Pfam" id="PF03796"/>
    </source>
</evidence>
<gene>
    <name evidence="2" type="ORF">APD33_13220</name>
</gene>
<dbReference type="GO" id="GO:0005524">
    <property type="term" value="F:ATP binding"/>
    <property type="evidence" value="ECO:0007669"/>
    <property type="project" value="InterPro"/>
</dbReference>
<dbReference type="Gene3D" id="3.40.50.300">
    <property type="entry name" value="P-loop containing nucleotide triphosphate hydrolases"/>
    <property type="match status" value="1"/>
</dbReference>
<dbReference type="InterPro" id="IPR027417">
    <property type="entry name" value="P-loop_NTPase"/>
</dbReference>
<evidence type="ECO:0000313" key="3">
    <source>
        <dbReference type="Proteomes" id="UP000051449"/>
    </source>
</evidence>
<protein>
    <submittedName>
        <fullName evidence="2">DNA helicase</fullName>
    </submittedName>
</protein>
<name>A0AAP1A9W8_ACIBA</name>
<dbReference type="Pfam" id="PF03796">
    <property type="entry name" value="DnaB_C"/>
    <property type="match status" value="1"/>
</dbReference>
<dbReference type="InterPro" id="IPR007694">
    <property type="entry name" value="DNA_helicase_DnaB-like_C"/>
</dbReference>
<accession>A0AAP1A9W8</accession>
<sequence>MSVQSTAAAQPATAQQPVTDQFEFDDAFQLKIAALSLRDSEFLRRSAMMLKPEFFVNEGLGQLVAVALDHFQKYNCAPDNASLIAQLKERITKRAIRRELTPLVIQAAKDVQLADLSNRQFVEEKLVDFARTFAMKTAILKAVDLLNKCKVEAIHPVIEEALAVGINEDGAGYDFFAHDRIQQRTVERIEKVSGVLPPQGISTGDPRLDGLLYHRGWGRKELYAFLGGPKSGKTTALIHFARIASWLGFNVLYATLEVGANIIADRFDASLTDTMMKELGVKANDVAQQIQKLAKESGQLRIHEYASGTLTGNQLRNLIQSYKRAARNPDGTIRPPITFDLIVVDYADIMAPNYRTSDPIENSKQVWVDLRAIAFEENAAVLTATQSNRDGSKQTVAKAEHVADDFNKVRIVDLMISINKTEEERQNGEARLYFAASRNQEAGFTIVIKQDLSRMKFIERILRVD</sequence>
<dbReference type="RefSeq" id="WP_000116142.1">
    <property type="nucleotide sequence ID" value="NZ_CP031445.1"/>
</dbReference>
<feature type="domain" description="SF4 helicase" evidence="1">
    <location>
        <begin position="200"/>
        <end position="395"/>
    </location>
</feature>
<dbReference type="EMBL" id="LLGC01000179">
    <property type="protein sequence ID" value="KQE03570.1"/>
    <property type="molecule type" value="Genomic_DNA"/>
</dbReference>
<dbReference type="GO" id="GO:0003678">
    <property type="term" value="F:DNA helicase activity"/>
    <property type="evidence" value="ECO:0007669"/>
    <property type="project" value="InterPro"/>
</dbReference>
<keyword evidence="2" id="KW-0378">Hydrolase</keyword>
<keyword evidence="2" id="KW-0067">ATP-binding</keyword>
<comment type="caution">
    <text evidence="2">The sequence shown here is derived from an EMBL/GenBank/DDBJ whole genome shotgun (WGS) entry which is preliminary data.</text>
</comment>
<dbReference type="Proteomes" id="UP000051449">
    <property type="component" value="Unassembled WGS sequence"/>
</dbReference>